<gene>
    <name evidence="2" type="ORF">NHX12_012201</name>
</gene>
<reference evidence="2" key="1">
    <citation type="submission" date="2022-07" db="EMBL/GenBank/DDBJ databases">
        <title>Chromosome-level genome of Muraenolepis orangiensis.</title>
        <authorList>
            <person name="Kim J."/>
        </authorList>
    </citation>
    <scope>NUCLEOTIDE SEQUENCE</scope>
    <source>
        <strain evidence="2">KU_S4_2022</strain>
        <tissue evidence="2">Muscle</tissue>
    </source>
</reference>
<dbReference type="OrthoDB" id="8960071at2759"/>
<evidence type="ECO:0000256" key="1">
    <source>
        <dbReference type="SAM" id="MobiDB-lite"/>
    </source>
</evidence>
<name>A0A9Q0I3T4_9TELE</name>
<evidence type="ECO:0000313" key="2">
    <source>
        <dbReference type="EMBL" id="KAJ3585792.1"/>
    </source>
</evidence>
<feature type="region of interest" description="Disordered" evidence="1">
    <location>
        <begin position="23"/>
        <end position="56"/>
    </location>
</feature>
<evidence type="ECO:0000313" key="3">
    <source>
        <dbReference type="Proteomes" id="UP001148018"/>
    </source>
</evidence>
<dbReference type="Proteomes" id="UP001148018">
    <property type="component" value="Unassembled WGS sequence"/>
</dbReference>
<feature type="region of interest" description="Disordered" evidence="1">
    <location>
        <begin position="72"/>
        <end position="91"/>
    </location>
</feature>
<dbReference type="EMBL" id="JANIIK010000117">
    <property type="protein sequence ID" value="KAJ3585792.1"/>
    <property type="molecule type" value="Genomic_DNA"/>
</dbReference>
<dbReference type="AlphaFoldDB" id="A0A9Q0I3T4"/>
<protein>
    <submittedName>
        <fullName evidence="2">Uncharacterized protein</fullName>
    </submittedName>
</protein>
<feature type="compositionally biased region" description="Polar residues" evidence="1">
    <location>
        <begin position="38"/>
        <end position="53"/>
    </location>
</feature>
<sequence>MSRLTEERDPVIGQILELIQPTIATGDPATGDLDRLSSDTSLGSDVTEANSSDSRGERLDFFLKQEEAAAAVSGYPGPDQSEEAGGGGGGAAASVANLKAALMSKNSLLSLRAEMLGDDNPLLYEYLPKGAHSLTCE</sequence>
<proteinExistence type="predicted"/>
<organism evidence="2 3">
    <name type="scientific">Muraenolepis orangiensis</name>
    <name type="common">Patagonian moray cod</name>
    <dbReference type="NCBI Taxonomy" id="630683"/>
    <lineage>
        <taxon>Eukaryota</taxon>
        <taxon>Metazoa</taxon>
        <taxon>Chordata</taxon>
        <taxon>Craniata</taxon>
        <taxon>Vertebrata</taxon>
        <taxon>Euteleostomi</taxon>
        <taxon>Actinopterygii</taxon>
        <taxon>Neopterygii</taxon>
        <taxon>Teleostei</taxon>
        <taxon>Neoteleostei</taxon>
        <taxon>Acanthomorphata</taxon>
        <taxon>Zeiogadaria</taxon>
        <taxon>Gadariae</taxon>
        <taxon>Gadiformes</taxon>
        <taxon>Muraenolepidoidei</taxon>
        <taxon>Muraenolepididae</taxon>
        <taxon>Muraenolepis</taxon>
    </lineage>
</organism>
<keyword evidence="3" id="KW-1185">Reference proteome</keyword>
<comment type="caution">
    <text evidence="2">The sequence shown here is derived from an EMBL/GenBank/DDBJ whole genome shotgun (WGS) entry which is preliminary data.</text>
</comment>
<accession>A0A9Q0I3T4</accession>